<evidence type="ECO:0000313" key="2">
    <source>
        <dbReference type="EMBL" id="TMV07842.1"/>
    </source>
</evidence>
<reference evidence="2 3" key="1">
    <citation type="submission" date="2019-05" db="EMBL/GenBank/DDBJ databases">
        <title>Ruegeria sp. nov., isolated from tidal flat.</title>
        <authorList>
            <person name="Kim W."/>
        </authorList>
    </citation>
    <scope>NUCLEOTIDE SEQUENCE [LARGE SCALE GENOMIC DNA]</scope>
    <source>
        <strain evidence="2 3">CAU 1488</strain>
    </source>
</reference>
<gene>
    <name evidence="2" type="ORF">FGK63_10305</name>
</gene>
<dbReference type="PANTHER" id="PTHR38008:SF2">
    <property type="entry name" value="HEMOLYSIN"/>
    <property type="match status" value="1"/>
</dbReference>
<organism evidence="2 3">
    <name type="scientific">Ruegeria sediminis</name>
    <dbReference type="NCBI Taxonomy" id="2583820"/>
    <lineage>
        <taxon>Bacteria</taxon>
        <taxon>Pseudomonadati</taxon>
        <taxon>Pseudomonadota</taxon>
        <taxon>Alphaproteobacteria</taxon>
        <taxon>Rhodobacterales</taxon>
        <taxon>Roseobacteraceae</taxon>
        <taxon>Ruegeria</taxon>
    </lineage>
</organism>
<dbReference type="PANTHER" id="PTHR38008">
    <property type="entry name" value="HEMOLYSIN-RELATED"/>
    <property type="match status" value="1"/>
</dbReference>
<dbReference type="InterPro" id="IPR005590">
    <property type="entry name" value="DUF333"/>
</dbReference>
<evidence type="ECO:0000256" key="1">
    <source>
        <dbReference type="SAM" id="SignalP"/>
    </source>
</evidence>
<name>A0ABY2WYA1_9RHOB</name>
<feature type="chain" id="PRO_5046053320" evidence="1">
    <location>
        <begin position="22"/>
        <end position="78"/>
    </location>
</feature>
<dbReference type="Pfam" id="PF03891">
    <property type="entry name" value="DUF333"/>
    <property type="match status" value="1"/>
</dbReference>
<evidence type="ECO:0000313" key="3">
    <source>
        <dbReference type="Proteomes" id="UP001193035"/>
    </source>
</evidence>
<keyword evidence="3" id="KW-1185">Reference proteome</keyword>
<feature type="signal peptide" evidence="1">
    <location>
        <begin position="1"/>
        <end position="21"/>
    </location>
</feature>
<proteinExistence type="predicted"/>
<protein>
    <submittedName>
        <fullName evidence="2">DUF333 domain-containing protein</fullName>
    </submittedName>
</protein>
<dbReference type="EMBL" id="VCPD01000003">
    <property type="protein sequence ID" value="TMV07842.1"/>
    <property type="molecule type" value="Genomic_DNA"/>
</dbReference>
<accession>A0ABY2WYA1</accession>
<keyword evidence="1" id="KW-0732">Signal</keyword>
<sequence length="78" mass="8570">MKTILCFAVLTVMASAAYAKSAPETKTSMANPAATFCVENDGEYQIRKDADGSEYGVCILPDGQELDAWEFLRSHFEN</sequence>
<comment type="caution">
    <text evidence="2">The sequence shown here is derived from an EMBL/GenBank/DDBJ whole genome shotgun (WGS) entry which is preliminary data.</text>
</comment>
<dbReference type="RefSeq" id="WP_138841842.1">
    <property type="nucleotide sequence ID" value="NZ_VCPD01000003.1"/>
</dbReference>
<dbReference type="Proteomes" id="UP001193035">
    <property type="component" value="Unassembled WGS sequence"/>
</dbReference>